<sequence length="140" mass="15713">MLVVHAEMQALREDTNNLLATRAPVICRLDRNVVLRKIKTSAIQGTTYLLHRLARRAVRINSMAEVLCTRLPVTKRALLERFDSRRKAMYISREALLKHSTPKAAMPHPAQTASDHPPSCIQVGLNCGDRPSWAVLMGHP</sequence>
<protein>
    <submittedName>
        <fullName evidence="2">Uncharacterized protein</fullName>
    </submittedName>
</protein>
<reference evidence="2" key="1">
    <citation type="submission" date="2021-01" db="EMBL/GenBank/DDBJ databases">
        <authorList>
            <person name="Corre E."/>
            <person name="Pelletier E."/>
            <person name="Niang G."/>
            <person name="Scheremetjew M."/>
            <person name="Finn R."/>
            <person name="Kale V."/>
            <person name="Holt S."/>
            <person name="Cochrane G."/>
            <person name="Meng A."/>
            <person name="Brown T."/>
            <person name="Cohen L."/>
        </authorList>
    </citation>
    <scope>NUCLEOTIDE SEQUENCE</scope>
    <source>
        <strain evidence="2">PLY182g</strain>
    </source>
</reference>
<dbReference type="EMBL" id="HBEY01018774">
    <property type="protein sequence ID" value="CAD8605708.1"/>
    <property type="molecule type" value="Transcribed_RNA"/>
</dbReference>
<evidence type="ECO:0000313" key="2">
    <source>
        <dbReference type="EMBL" id="CAD8605709.1"/>
    </source>
</evidence>
<accession>A0A6T7G5Y1</accession>
<dbReference type="AlphaFoldDB" id="A0A6T7G5Y1"/>
<organism evidence="2">
    <name type="scientific">Coccolithus braarudii</name>
    <dbReference type="NCBI Taxonomy" id="221442"/>
    <lineage>
        <taxon>Eukaryota</taxon>
        <taxon>Haptista</taxon>
        <taxon>Haptophyta</taxon>
        <taxon>Prymnesiophyceae</taxon>
        <taxon>Coccolithales</taxon>
        <taxon>Coccolithaceae</taxon>
        <taxon>Coccolithus</taxon>
    </lineage>
</organism>
<proteinExistence type="predicted"/>
<gene>
    <name evidence="1" type="ORF">CPEL01642_LOCUS9043</name>
    <name evidence="2" type="ORF">CPEL01642_LOCUS9044</name>
</gene>
<name>A0A6T7G5Y1_9EUKA</name>
<evidence type="ECO:0000313" key="1">
    <source>
        <dbReference type="EMBL" id="CAD8605708.1"/>
    </source>
</evidence>
<dbReference type="EMBL" id="HBEY01018775">
    <property type="protein sequence ID" value="CAD8605709.1"/>
    <property type="molecule type" value="Transcribed_RNA"/>
</dbReference>